<evidence type="ECO:0000256" key="2">
    <source>
        <dbReference type="ARBA" id="ARBA00004691"/>
    </source>
</evidence>
<accession>A0A5C5V8N5</accession>
<evidence type="ECO:0000256" key="11">
    <source>
        <dbReference type="ARBA" id="ARBA00069325"/>
    </source>
</evidence>
<evidence type="ECO:0000256" key="1">
    <source>
        <dbReference type="ARBA" id="ARBA00004496"/>
    </source>
</evidence>
<dbReference type="InterPro" id="IPR042119">
    <property type="entry name" value="QueA_dom2"/>
</dbReference>
<comment type="subunit">
    <text evidence="3 13">Monomer.</text>
</comment>
<keyword evidence="5 13" id="KW-0808">Transferase</keyword>
<evidence type="ECO:0000256" key="13">
    <source>
        <dbReference type="HAMAP-Rule" id="MF_00113"/>
    </source>
</evidence>
<dbReference type="GO" id="GO:0051075">
    <property type="term" value="F:S-adenosylmethionine:tRNA ribosyltransferase-isomerase activity"/>
    <property type="evidence" value="ECO:0007669"/>
    <property type="project" value="UniProtKB-EC"/>
</dbReference>
<comment type="function">
    <text evidence="13">Transfers and isomerizes the ribose moiety from AdoMet to the 7-aminomethyl group of 7-deazaguanine (preQ1-tRNA) to give epoxyqueuosine (oQ-tRNA).</text>
</comment>
<comment type="pathway">
    <text evidence="2 13">tRNA modification; tRNA-queuosine biosynthesis.</text>
</comment>
<dbReference type="GO" id="GO:0005737">
    <property type="term" value="C:cytoplasm"/>
    <property type="evidence" value="ECO:0007669"/>
    <property type="project" value="UniProtKB-SubCell"/>
</dbReference>
<dbReference type="AlphaFoldDB" id="A0A5C5V8N5"/>
<dbReference type="FunFam" id="3.40.1780.10:FF:000001">
    <property type="entry name" value="S-adenosylmethionine:tRNA ribosyltransferase-isomerase"/>
    <property type="match status" value="1"/>
</dbReference>
<evidence type="ECO:0000256" key="5">
    <source>
        <dbReference type="ARBA" id="ARBA00022679"/>
    </source>
</evidence>
<dbReference type="RefSeq" id="WP_146431579.1">
    <property type="nucleotide sequence ID" value="NZ_SJPF01000002.1"/>
</dbReference>
<evidence type="ECO:0000256" key="12">
    <source>
        <dbReference type="ARBA" id="ARBA00076160"/>
    </source>
</evidence>
<organism evidence="14 15">
    <name type="scientific">Blastopirellula retiformator</name>
    <dbReference type="NCBI Taxonomy" id="2527970"/>
    <lineage>
        <taxon>Bacteria</taxon>
        <taxon>Pseudomonadati</taxon>
        <taxon>Planctomycetota</taxon>
        <taxon>Planctomycetia</taxon>
        <taxon>Pirellulales</taxon>
        <taxon>Pirellulaceae</taxon>
        <taxon>Blastopirellula</taxon>
    </lineage>
</organism>
<name>A0A5C5V8N5_9BACT</name>
<dbReference type="SUPFAM" id="SSF111337">
    <property type="entry name" value="QueA-like"/>
    <property type="match status" value="1"/>
</dbReference>
<evidence type="ECO:0000256" key="8">
    <source>
        <dbReference type="ARBA" id="ARBA00052751"/>
    </source>
</evidence>
<keyword evidence="15" id="KW-1185">Reference proteome</keyword>
<dbReference type="NCBIfam" id="TIGR00113">
    <property type="entry name" value="queA"/>
    <property type="match status" value="1"/>
</dbReference>
<dbReference type="Gene3D" id="2.40.10.240">
    <property type="entry name" value="QueA-like"/>
    <property type="match status" value="1"/>
</dbReference>
<keyword evidence="6 13" id="KW-0949">S-adenosyl-L-methionine</keyword>
<dbReference type="EMBL" id="SJPF01000002">
    <property type="protein sequence ID" value="TWT34946.1"/>
    <property type="molecule type" value="Genomic_DNA"/>
</dbReference>
<dbReference type="InterPro" id="IPR042118">
    <property type="entry name" value="QueA_dom1"/>
</dbReference>
<keyword evidence="4 13" id="KW-0963">Cytoplasm</keyword>
<evidence type="ECO:0000313" key="15">
    <source>
        <dbReference type="Proteomes" id="UP000318878"/>
    </source>
</evidence>
<sequence>MTSIEQYDYKLPKELIAQEPLEKRADARLLVVDRKSGELEHRHIRDLPEILLPSDHLVLNNTKVVPARLVGRRTLTGGRWQGLYLESDVNGHWLVLAKTRGKIAPGEMVTLEDRETKEDISLKLIASLGAGMWAVEPQSSESTLEILDRVGRVPLPHYIREGEMMPDDWKRYQTVFAEQPGAVAAPTAGLHFTTELMKKISANDRMIDYVTLHVGIGTFRPVSVDQLEEHVMHKEWGEIRESAVERIQETKEAGGRTIAVGTTVARVLETAARSGKLQPWRGQTDLFIRPPFDFHAVDALLTNFHLPKSTLLVLVRTFGGNELMREAYAEAIREEYRFYSYGDAMLIV</sequence>
<evidence type="ECO:0000256" key="9">
    <source>
        <dbReference type="ARBA" id="ARBA00061210"/>
    </source>
</evidence>
<comment type="subcellular location">
    <subcellularLocation>
        <location evidence="1 13">Cytoplasm</location>
    </subcellularLocation>
</comment>
<keyword evidence="14" id="KW-0328">Glycosyltransferase</keyword>
<evidence type="ECO:0000313" key="14">
    <source>
        <dbReference type="EMBL" id="TWT34946.1"/>
    </source>
</evidence>
<dbReference type="EC" id="2.4.99.17" evidence="10 13"/>
<comment type="caution">
    <text evidence="14">The sequence shown here is derived from an EMBL/GenBank/DDBJ whole genome shotgun (WGS) entry which is preliminary data.</text>
</comment>
<dbReference type="UniPathway" id="UPA00392"/>
<protein>
    <recommendedName>
        <fullName evidence="11 13">S-adenosylmethionine:tRNA ribosyltransferase-isomerase</fullName>
        <ecNumber evidence="10 13">2.4.99.17</ecNumber>
    </recommendedName>
    <alternativeName>
        <fullName evidence="12 13">Queuosine biosynthesis protein QueA</fullName>
    </alternativeName>
</protein>
<dbReference type="Gene3D" id="3.40.1780.10">
    <property type="entry name" value="QueA-like"/>
    <property type="match status" value="1"/>
</dbReference>
<evidence type="ECO:0000256" key="10">
    <source>
        <dbReference type="ARBA" id="ARBA00066503"/>
    </source>
</evidence>
<dbReference type="HAMAP" id="MF_00113">
    <property type="entry name" value="QueA"/>
    <property type="match status" value="1"/>
</dbReference>
<dbReference type="Pfam" id="PF02547">
    <property type="entry name" value="Queuosine_synth"/>
    <property type="match status" value="1"/>
</dbReference>
<keyword evidence="7 13" id="KW-0671">Queuosine biosynthesis</keyword>
<dbReference type="PANTHER" id="PTHR30307">
    <property type="entry name" value="S-ADENOSYLMETHIONINE:TRNA RIBOSYLTRANSFERASE-ISOMERASE"/>
    <property type="match status" value="1"/>
</dbReference>
<evidence type="ECO:0000256" key="6">
    <source>
        <dbReference type="ARBA" id="ARBA00022691"/>
    </source>
</evidence>
<dbReference type="Proteomes" id="UP000318878">
    <property type="component" value="Unassembled WGS sequence"/>
</dbReference>
<keyword evidence="14" id="KW-0413">Isomerase</keyword>
<proteinExistence type="inferred from homology"/>
<dbReference type="PANTHER" id="PTHR30307:SF0">
    <property type="entry name" value="S-ADENOSYLMETHIONINE:TRNA RIBOSYLTRANSFERASE-ISOMERASE"/>
    <property type="match status" value="1"/>
</dbReference>
<comment type="catalytic activity">
    <reaction evidence="8 13">
        <text>7-aminomethyl-7-carbaguanosine(34) in tRNA + S-adenosyl-L-methionine = epoxyqueuosine(34) in tRNA + adenine + L-methionine + 2 H(+)</text>
        <dbReference type="Rhea" id="RHEA:32155"/>
        <dbReference type="Rhea" id="RHEA-COMP:10342"/>
        <dbReference type="Rhea" id="RHEA-COMP:18582"/>
        <dbReference type="ChEBI" id="CHEBI:15378"/>
        <dbReference type="ChEBI" id="CHEBI:16708"/>
        <dbReference type="ChEBI" id="CHEBI:57844"/>
        <dbReference type="ChEBI" id="CHEBI:59789"/>
        <dbReference type="ChEBI" id="CHEBI:82833"/>
        <dbReference type="ChEBI" id="CHEBI:194443"/>
        <dbReference type="EC" id="2.4.99.17"/>
    </reaction>
</comment>
<dbReference type="NCBIfam" id="NF001140">
    <property type="entry name" value="PRK00147.1"/>
    <property type="match status" value="1"/>
</dbReference>
<reference evidence="14 15" key="1">
    <citation type="submission" date="2019-02" db="EMBL/GenBank/DDBJ databases">
        <title>Deep-cultivation of Planctomycetes and their phenomic and genomic characterization uncovers novel biology.</title>
        <authorList>
            <person name="Wiegand S."/>
            <person name="Jogler M."/>
            <person name="Boedeker C."/>
            <person name="Pinto D."/>
            <person name="Vollmers J."/>
            <person name="Rivas-Marin E."/>
            <person name="Kohn T."/>
            <person name="Peeters S.H."/>
            <person name="Heuer A."/>
            <person name="Rast P."/>
            <person name="Oberbeckmann S."/>
            <person name="Bunk B."/>
            <person name="Jeske O."/>
            <person name="Meyerdierks A."/>
            <person name="Storesund J.E."/>
            <person name="Kallscheuer N."/>
            <person name="Luecker S."/>
            <person name="Lage O.M."/>
            <person name="Pohl T."/>
            <person name="Merkel B.J."/>
            <person name="Hornburger P."/>
            <person name="Mueller R.-W."/>
            <person name="Bruemmer F."/>
            <person name="Labrenz M."/>
            <person name="Spormann A.M."/>
            <person name="Op Den Camp H."/>
            <person name="Overmann J."/>
            <person name="Amann R."/>
            <person name="Jetten M.S.M."/>
            <person name="Mascher T."/>
            <person name="Medema M.H."/>
            <person name="Devos D.P."/>
            <person name="Kaster A.-K."/>
            <person name="Ovreas L."/>
            <person name="Rohde M."/>
            <person name="Galperin M.Y."/>
            <person name="Jogler C."/>
        </authorList>
    </citation>
    <scope>NUCLEOTIDE SEQUENCE [LARGE SCALE GENOMIC DNA]</scope>
    <source>
        <strain evidence="14 15">Enr8</strain>
    </source>
</reference>
<dbReference type="OrthoDB" id="9805933at2"/>
<gene>
    <name evidence="13 14" type="primary">queA</name>
    <name evidence="14" type="ORF">Enr8_23620</name>
</gene>
<dbReference type="InterPro" id="IPR003699">
    <property type="entry name" value="QueA"/>
</dbReference>
<evidence type="ECO:0000256" key="7">
    <source>
        <dbReference type="ARBA" id="ARBA00022785"/>
    </source>
</evidence>
<dbReference type="InterPro" id="IPR036100">
    <property type="entry name" value="QueA_sf"/>
</dbReference>
<evidence type="ECO:0000256" key="4">
    <source>
        <dbReference type="ARBA" id="ARBA00022490"/>
    </source>
</evidence>
<evidence type="ECO:0000256" key="3">
    <source>
        <dbReference type="ARBA" id="ARBA00011245"/>
    </source>
</evidence>
<dbReference type="GO" id="GO:0008616">
    <property type="term" value="P:tRNA queuosine(34) biosynthetic process"/>
    <property type="evidence" value="ECO:0007669"/>
    <property type="project" value="UniProtKB-UniRule"/>
</dbReference>
<comment type="similarity">
    <text evidence="9 13">Belongs to the QueA family.</text>
</comment>